<feature type="modified residue" description="4-aspartylphosphate" evidence="2">
    <location>
        <position position="52"/>
    </location>
</feature>
<keyword evidence="6" id="KW-1185">Reference proteome</keyword>
<evidence type="ECO:0000256" key="1">
    <source>
        <dbReference type="ARBA" id="ARBA00022553"/>
    </source>
</evidence>
<protein>
    <submittedName>
        <fullName evidence="5">Response regulator</fullName>
    </submittedName>
</protein>
<evidence type="ECO:0000313" key="6">
    <source>
        <dbReference type="Proteomes" id="UP001595776"/>
    </source>
</evidence>
<reference evidence="6" key="1">
    <citation type="journal article" date="2019" name="Int. J. Syst. Evol. Microbiol.">
        <title>The Global Catalogue of Microorganisms (GCM) 10K type strain sequencing project: providing services to taxonomists for standard genome sequencing and annotation.</title>
        <authorList>
            <consortium name="The Broad Institute Genomics Platform"/>
            <consortium name="The Broad Institute Genome Sequencing Center for Infectious Disease"/>
            <person name="Wu L."/>
            <person name="Ma J."/>
        </authorList>
    </citation>
    <scope>NUCLEOTIDE SEQUENCE [LARGE SCALE GENOMIC DNA]</scope>
    <source>
        <strain evidence="6">CGMCC 1.15304</strain>
    </source>
</reference>
<accession>A0ABV8UDB8</accession>
<dbReference type="PANTHER" id="PTHR44591">
    <property type="entry name" value="STRESS RESPONSE REGULATOR PROTEIN 1"/>
    <property type="match status" value="1"/>
</dbReference>
<proteinExistence type="predicted"/>
<dbReference type="SUPFAM" id="SSF52172">
    <property type="entry name" value="CheY-like"/>
    <property type="match status" value="1"/>
</dbReference>
<dbReference type="Proteomes" id="UP001595776">
    <property type="component" value="Unassembled WGS sequence"/>
</dbReference>
<gene>
    <name evidence="5" type="ORF">ACFO5Q_13605</name>
</gene>
<dbReference type="Pfam" id="PF00072">
    <property type="entry name" value="Response_reg"/>
    <property type="match status" value="1"/>
</dbReference>
<comment type="caution">
    <text evidence="5">The sequence shown here is derived from an EMBL/GenBank/DDBJ whole genome shotgun (WGS) entry which is preliminary data.</text>
</comment>
<dbReference type="RefSeq" id="WP_068143518.1">
    <property type="nucleotide sequence ID" value="NZ_JBHSCR010000014.1"/>
</dbReference>
<evidence type="ECO:0000313" key="5">
    <source>
        <dbReference type="EMBL" id="MFC4348884.1"/>
    </source>
</evidence>
<dbReference type="InterPro" id="IPR011006">
    <property type="entry name" value="CheY-like_superfamily"/>
</dbReference>
<dbReference type="InterPro" id="IPR001789">
    <property type="entry name" value="Sig_transdc_resp-reg_receiver"/>
</dbReference>
<dbReference type="Gene3D" id="3.40.50.2300">
    <property type="match status" value="1"/>
</dbReference>
<dbReference type="PROSITE" id="PS50110">
    <property type="entry name" value="RESPONSE_REGULATORY"/>
    <property type="match status" value="1"/>
</dbReference>
<organism evidence="5 6">
    <name type="scientific">Kordiimonas lipolytica</name>
    <dbReference type="NCBI Taxonomy" id="1662421"/>
    <lineage>
        <taxon>Bacteria</taxon>
        <taxon>Pseudomonadati</taxon>
        <taxon>Pseudomonadota</taxon>
        <taxon>Alphaproteobacteria</taxon>
        <taxon>Kordiimonadales</taxon>
        <taxon>Kordiimonadaceae</taxon>
        <taxon>Kordiimonas</taxon>
    </lineage>
</organism>
<feature type="domain" description="Response regulatory" evidence="4">
    <location>
        <begin position="3"/>
        <end position="117"/>
    </location>
</feature>
<dbReference type="SMART" id="SM00448">
    <property type="entry name" value="REC"/>
    <property type="match status" value="1"/>
</dbReference>
<dbReference type="InterPro" id="IPR050595">
    <property type="entry name" value="Bact_response_regulator"/>
</dbReference>
<dbReference type="EMBL" id="JBHSCR010000014">
    <property type="protein sequence ID" value="MFC4348884.1"/>
    <property type="molecule type" value="Genomic_DNA"/>
</dbReference>
<name>A0ABV8UDB8_9PROT</name>
<dbReference type="PANTHER" id="PTHR44591:SF21">
    <property type="entry name" value="TWO-COMPONENT RESPONSE REGULATOR"/>
    <property type="match status" value="1"/>
</dbReference>
<evidence type="ECO:0000256" key="2">
    <source>
        <dbReference type="PROSITE-ProRule" id="PRU00169"/>
    </source>
</evidence>
<feature type="region of interest" description="Disordered" evidence="3">
    <location>
        <begin position="128"/>
        <end position="155"/>
    </location>
</feature>
<sequence>MARVLVVEDDEAVRDFVCRVLSMHGHSLLTAHDGAEAVEQMNAHHFDLLISDIAMPVMDGISLALKVRASRPHVPIILMTGYANERQRAHNLSLLIEGLLSKPFTMEQLLAEVGNALKAARARQAEMEAAGAPIAAQSSESQDGTSSSDSKSSSD</sequence>
<evidence type="ECO:0000256" key="3">
    <source>
        <dbReference type="SAM" id="MobiDB-lite"/>
    </source>
</evidence>
<dbReference type="CDD" id="cd00156">
    <property type="entry name" value="REC"/>
    <property type="match status" value="1"/>
</dbReference>
<evidence type="ECO:0000259" key="4">
    <source>
        <dbReference type="PROSITE" id="PS50110"/>
    </source>
</evidence>
<keyword evidence="1 2" id="KW-0597">Phosphoprotein</keyword>